<protein>
    <recommendedName>
        <fullName evidence="3">Integrase catalytic domain-containing protein</fullName>
    </recommendedName>
</protein>
<dbReference type="InterPro" id="IPR036397">
    <property type="entry name" value="RNaseH_sf"/>
</dbReference>
<dbReference type="OrthoDB" id="8736397at2"/>
<gene>
    <name evidence="1" type="ORF">XhyaCFBP1156_20790</name>
</gene>
<reference evidence="2" key="1">
    <citation type="submission" date="2016-08" db="EMBL/GenBank/DDBJ databases">
        <authorList>
            <person name="Merda D."/>
            <person name="Briand M."/>
            <person name="Taghouti G."/>
            <person name="Carrere S."/>
            <person name="Gouzy J."/>
            <person name="Portier P."/>
            <person name="Jacques M.-A."/>
            <person name="Fischer-Le Saux M."/>
        </authorList>
    </citation>
    <scope>NUCLEOTIDE SEQUENCE [LARGE SCALE GENOMIC DNA]</scope>
    <source>
        <strain evidence="2">CFBP1156</strain>
    </source>
</reference>
<keyword evidence="2" id="KW-1185">Reference proteome</keyword>
<accession>A0A2S7ENP5</accession>
<evidence type="ECO:0000313" key="2">
    <source>
        <dbReference type="Proteomes" id="UP000238261"/>
    </source>
</evidence>
<sequence length="619" mass="69813">MSVKLTQVDVEAILACPKPQEAAFSKEDWTEVDNRIRALDSILAGATMLSVAKNHCIDRKTLKRMVENAVQRSIQEERIGYAVCIPQKRFAPRAPLVAVMPQKAHAFAFEMVLLAIPELDRMVKAYRGALPTRQRRSPAFDRLYNAMAKILREKGYAEAYPLNTVDSGRRALQVFLQRLRKTTEAEQAAEQPELPSITRIEHLFPLQPFDRIEFDEHLIDIDSWVALPLADGTYRLERVRQLWILVIVDVGSGAILAWSLVVGRKYHRLDVLELFAKALRPWSPRDLVVPDMRYSPRAWMPSCYLEDGLVPRSLMAALDNDSSHLAKMTLDNLVDYHLGILHFGRSGMGQGRAYIEATFRILENELLRYIAGGFMPETSQGARYATSTLQGDRYPIIVEFMEDLIDTYFTAHNVTSRSTREPRSPKDLIDGYLASGALLWRCPDSEEHARRLTVKRMTVTIKGSKQSKVPPLVYQDYARYRSPVVNGQWGLIGNTYAATYEDPNDIRGLTLWDDDGKRVMTLHAMTPYSQVPHSLATRIRAAVWNRNPEARADGDIEHPDNILAYHAAVRLAAARMKGWASGLIISGEVPCVPIARPAVRDAPAPLAGIRPPPGQFQLR</sequence>
<dbReference type="Gene3D" id="3.30.420.10">
    <property type="entry name" value="Ribonuclease H-like superfamily/Ribonuclease H"/>
    <property type="match status" value="1"/>
</dbReference>
<evidence type="ECO:0000313" key="1">
    <source>
        <dbReference type="EMBL" id="PPU93206.1"/>
    </source>
</evidence>
<dbReference type="RefSeq" id="WP_053057398.1">
    <property type="nucleotide sequence ID" value="NZ_CP043476.1"/>
</dbReference>
<dbReference type="Proteomes" id="UP000238261">
    <property type="component" value="Unassembled WGS sequence"/>
</dbReference>
<comment type="caution">
    <text evidence="1">The sequence shown here is derived from an EMBL/GenBank/DDBJ whole genome shotgun (WGS) entry which is preliminary data.</text>
</comment>
<organism evidence="1 2">
    <name type="scientific">Xanthomonas hyacinthi</name>
    <dbReference type="NCBI Taxonomy" id="56455"/>
    <lineage>
        <taxon>Bacteria</taxon>
        <taxon>Pseudomonadati</taxon>
        <taxon>Pseudomonadota</taxon>
        <taxon>Gammaproteobacteria</taxon>
        <taxon>Lysobacterales</taxon>
        <taxon>Lysobacteraceae</taxon>
        <taxon>Xanthomonas</taxon>
    </lineage>
</organism>
<proteinExistence type="predicted"/>
<evidence type="ECO:0008006" key="3">
    <source>
        <dbReference type="Google" id="ProtNLM"/>
    </source>
</evidence>
<dbReference type="GO" id="GO:0003676">
    <property type="term" value="F:nucleic acid binding"/>
    <property type="evidence" value="ECO:0007669"/>
    <property type="project" value="InterPro"/>
</dbReference>
<dbReference type="AlphaFoldDB" id="A0A2S7ENP5"/>
<dbReference type="EMBL" id="MDEG01000047">
    <property type="protein sequence ID" value="PPU93206.1"/>
    <property type="molecule type" value="Genomic_DNA"/>
</dbReference>
<name>A0A2S7ENP5_9XANT</name>